<comment type="caution">
    <text evidence="2">The sequence shown here is derived from an EMBL/GenBank/DDBJ whole genome shotgun (WGS) entry which is preliminary data.</text>
</comment>
<evidence type="ECO:0000313" key="2">
    <source>
        <dbReference type="EMBL" id="GGG07334.1"/>
    </source>
</evidence>
<dbReference type="GO" id="GO:0032784">
    <property type="term" value="P:regulation of DNA-templated transcription elongation"/>
    <property type="evidence" value="ECO:0007669"/>
    <property type="project" value="InterPro"/>
</dbReference>
<dbReference type="GO" id="GO:0003677">
    <property type="term" value="F:DNA binding"/>
    <property type="evidence" value="ECO:0007669"/>
    <property type="project" value="InterPro"/>
</dbReference>
<dbReference type="Gene3D" id="3.10.50.30">
    <property type="entry name" value="Transcription elongation factor, GreA/GreB, C-terminal domain"/>
    <property type="match status" value="1"/>
</dbReference>
<gene>
    <name evidence="2" type="ORF">GCM10010912_59990</name>
</gene>
<protein>
    <recommendedName>
        <fullName evidence="1">Transcription elongation factor GreA/GreB C-terminal domain-containing protein</fullName>
    </recommendedName>
</protein>
<dbReference type="InterPro" id="IPR036953">
    <property type="entry name" value="GreA/GreB_C_sf"/>
</dbReference>
<dbReference type="SUPFAM" id="SSF54534">
    <property type="entry name" value="FKBP-like"/>
    <property type="match status" value="1"/>
</dbReference>
<dbReference type="InterPro" id="IPR001437">
    <property type="entry name" value="Tscrpt_elong_fac_GreA/B_C"/>
</dbReference>
<name>A0A917D2Q2_9BACL</name>
<dbReference type="Proteomes" id="UP000637643">
    <property type="component" value="Unassembled WGS sequence"/>
</dbReference>
<keyword evidence="3" id="KW-1185">Reference proteome</keyword>
<proteinExistence type="predicted"/>
<dbReference type="RefSeq" id="WP_189031348.1">
    <property type="nucleotide sequence ID" value="NZ_BMKR01000043.1"/>
</dbReference>
<evidence type="ECO:0000313" key="3">
    <source>
        <dbReference type="Proteomes" id="UP000637643"/>
    </source>
</evidence>
<organism evidence="2 3">
    <name type="scientific">Paenibacillus albidus</name>
    <dbReference type="NCBI Taxonomy" id="2041023"/>
    <lineage>
        <taxon>Bacteria</taxon>
        <taxon>Bacillati</taxon>
        <taxon>Bacillota</taxon>
        <taxon>Bacilli</taxon>
        <taxon>Bacillales</taxon>
        <taxon>Paenibacillaceae</taxon>
        <taxon>Paenibacillus</taxon>
    </lineage>
</organism>
<reference evidence="2" key="2">
    <citation type="submission" date="2020-09" db="EMBL/GenBank/DDBJ databases">
        <authorList>
            <person name="Sun Q."/>
            <person name="Zhou Y."/>
        </authorList>
    </citation>
    <scope>NUCLEOTIDE SEQUENCE</scope>
    <source>
        <strain evidence="2">CGMCC 1.16134</strain>
    </source>
</reference>
<accession>A0A917D2Q2</accession>
<dbReference type="EMBL" id="BMKR01000043">
    <property type="protein sequence ID" value="GGG07334.1"/>
    <property type="molecule type" value="Genomic_DNA"/>
</dbReference>
<evidence type="ECO:0000259" key="1">
    <source>
        <dbReference type="Pfam" id="PF01272"/>
    </source>
</evidence>
<dbReference type="Pfam" id="PF01272">
    <property type="entry name" value="GreA_GreB"/>
    <property type="match status" value="1"/>
</dbReference>
<dbReference type="AlphaFoldDB" id="A0A917D2Q2"/>
<feature type="domain" description="Transcription elongation factor GreA/GreB C-terminal" evidence="1">
    <location>
        <begin position="67"/>
        <end position="139"/>
    </location>
</feature>
<reference evidence="2" key="1">
    <citation type="journal article" date="2014" name="Int. J. Syst. Evol. Microbiol.">
        <title>Complete genome sequence of Corynebacterium casei LMG S-19264T (=DSM 44701T), isolated from a smear-ripened cheese.</title>
        <authorList>
            <consortium name="US DOE Joint Genome Institute (JGI-PGF)"/>
            <person name="Walter F."/>
            <person name="Albersmeier A."/>
            <person name="Kalinowski J."/>
            <person name="Ruckert C."/>
        </authorList>
    </citation>
    <scope>NUCLEOTIDE SEQUENCE</scope>
    <source>
        <strain evidence="2">CGMCC 1.16134</strain>
    </source>
</reference>
<sequence length="148" mass="16845">MNHSTLKQDSRTQLIRQLVYFDEEKTGFLTHYFPEPGKQRAAAEELLNRYCSALEERLADFQEDQLDNQVLIGSELQLRYLDDDALDTYTLVFPESAKPEENKVSLLSPVGMQLLLAEPGRTYELQVPSGQLSVQIESCRFINCGEVG</sequence>